<dbReference type="PROSITE" id="PS51128">
    <property type="entry name" value="ZF_DKSA_2"/>
    <property type="match status" value="1"/>
</dbReference>
<sequence length="70" mass="7790">MTDVIDHASGTETQFTKVALANQLLRSSQNAEKESALDCEECGEPIQEARRKASKGCQFCIDCQSLLERR</sequence>
<evidence type="ECO:0000256" key="1">
    <source>
        <dbReference type="ARBA" id="ARBA00022723"/>
    </source>
</evidence>
<evidence type="ECO:0000256" key="3">
    <source>
        <dbReference type="ARBA" id="ARBA00022833"/>
    </source>
</evidence>
<dbReference type="PANTHER" id="PTHR38777:SF1">
    <property type="entry name" value="DNAK SUPPRESSOR PROTEIN"/>
    <property type="match status" value="1"/>
</dbReference>
<evidence type="ECO:0000259" key="5">
    <source>
        <dbReference type="Pfam" id="PF01258"/>
    </source>
</evidence>
<dbReference type="GO" id="GO:0008270">
    <property type="term" value="F:zinc ion binding"/>
    <property type="evidence" value="ECO:0007669"/>
    <property type="project" value="UniProtKB-KW"/>
</dbReference>
<dbReference type="Proteomes" id="UP000002817">
    <property type="component" value="Unassembled WGS sequence"/>
</dbReference>
<keyword evidence="2" id="KW-0863">Zinc-finger</keyword>
<evidence type="ECO:0000256" key="4">
    <source>
        <dbReference type="PROSITE-ProRule" id="PRU00510"/>
    </source>
</evidence>
<evidence type="ECO:0000313" key="6">
    <source>
        <dbReference type="EMBL" id="EGU54095.1"/>
    </source>
</evidence>
<proteinExistence type="predicted"/>
<organism evidence="6 7">
    <name type="scientific">Vibrio orientalis CIP 102891 = ATCC 33934</name>
    <dbReference type="NCBI Taxonomy" id="675816"/>
    <lineage>
        <taxon>Bacteria</taxon>
        <taxon>Pseudomonadati</taxon>
        <taxon>Pseudomonadota</taxon>
        <taxon>Gammaproteobacteria</taxon>
        <taxon>Vibrionales</taxon>
        <taxon>Vibrionaceae</taxon>
        <taxon>Vibrio</taxon>
        <taxon>Vibrio oreintalis group</taxon>
    </lineage>
</organism>
<dbReference type="OrthoDB" id="962301at2"/>
<dbReference type="EMBL" id="AFWH01000001">
    <property type="protein sequence ID" value="EGU54095.1"/>
    <property type="molecule type" value="Genomic_DNA"/>
</dbReference>
<keyword evidence="3" id="KW-0862">Zinc</keyword>
<gene>
    <name evidence="6" type="ORF">VIOR3934_19750</name>
</gene>
<dbReference type="PANTHER" id="PTHR38777">
    <property type="entry name" value="FELS-2 PROPHAGE PROTEIN"/>
    <property type="match status" value="1"/>
</dbReference>
<dbReference type="Pfam" id="PF01258">
    <property type="entry name" value="zf-dskA_traR"/>
    <property type="match status" value="1"/>
</dbReference>
<name>F9SMP0_VIBOR</name>
<comment type="caution">
    <text evidence="6">The sequence shown here is derived from an EMBL/GenBank/DDBJ whole genome shotgun (WGS) entry which is preliminary data.</text>
</comment>
<dbReference type="SUPFAM" id="SSF57716">
    <property type="entry name" value="Glucocorticoid receptor-like (DNA-binding domain)"/>
    <property type="match status" value="1"/>
</dbReference>
<evidence type="ECO:0000313" key="7">
    <source>
        <dbReference type="Proteomes" id="UP000002817"/>
    </source>
</evidence>
<evidence type="ECO:0000256" key="2">
    <source>
        <dbReference type="ARBA" id="ARBA00022771"/>
    </source>
</evidence>
<feature type="zinc finger region" description="dksA C4-type" evidence="4">
    <location>
        <begin position="39"/>
        <end position="63"/>
    </location>
</feature>
<dbReference type="Gene3D" id="1.20.120.910">
    <property type="entry name" value="DksA, coiled-coil domain"/>
    <property type="match status" value="1"/>
</dbReference>
<reference evidence="6 7" key="1">
    <citation type="journal article" date="2012" name="Int. J. Syst. Evol. Microbiol.">
        <title>Vibrio caribbeanicus sp. nov., isolated from the marine sponge Scleritoderma cyanea.</title>
        <authorList>
            <person name="Hoffmann M."/>
            <person name="Monday S.R."/>
            <person name="Allard M.W."/>
            <person name="Strain E.A."/>
            <person name="Whittaker P."/>
            <person name="Naum M."/>
            <person name="McCarthy P.J."/>
            <person name="Lopez J.V."/>
            <person name="Fischer M."/>
            <person name="Brown E.W."/>
        </authorList>
    </citation>
    <scope>NUCLEOTIDE SEQUENCE [LARGE SCALE GENOMIC DNA]</scope>
    <source>
        <strain evidence="7">CIP 102891 / ATCC 33934</strain>
    </source>
</reference>
<protein>
    <submittedName>
        <fullName evidence="6">DnaK suppressor protein</fullName>
    </submittedName>
</protein>
<feature type="domain" description="Zinc finger DksA/TraR C4-type" evidence="5">
    <location>
        <begin position="39"/>
        <end position="69"/>
    </location>
</feature>
<dbReference type="GO" id="GO:1900378">
    <property type="term" value="P:positive regulation of secondary metabolite biosynthetic process"/>
    <property type="evidence" value="ECO:0007669"/>
    <property type="project" value="TreeGrafter"/>
</dbReference>
<dbReference type="InterPro" id="IPR012783">
    <property type="entry name" value="Znf_C4_TraR"/>
</dbReference>
<dbReference type="NCBIfam" id="TIGR02419">
    <property type="entry name" value="C4_traR_proteo"/>
    <property type="match status" value="1"/>
</dbReference>
<accession>F9SMP0</accession>
<dbReference type="InterPro" id="IPR000962">
    <property type="entry name" value="Znf_DskA_TraR"/>
</dbReference>
<dbReference type="RefSeq" id="WP_004416148.1">
    <property type="nucleotide sequence ID" value="NZ_ACZV01000004.1"/>
</dbReference>
<keyword evidence="1" id="KW-0479">Metal-binding</keyword>
<dbReference type="AlphaFoldDB" id="F9SMP0"/>